<protein>
    <submittedName>
        <fullName evidence="5">NC domain protein</fullName>
    </submittedName>
</protein>
<dbReference type="InterPro" id="IPR051496">
    <property type="entry name" value="H-rev107_PLA/AT"/>
</dbReference>
<evidence type="ECO:0000256" key="1">
    <source>
        <dbReference type="ARBA" id="ARBA00022679"/>
    </source>
</evidence>
<proteinExistence type="predicted"/>
<gene>
    <name evidence="5" type="ORF">IBLFYP30_02718</name>
</gene>
<dbReference type="PANTHER" id="PTHR13943">
    <property type="entry name" value="HRAS-LIKE SUPPRESSOR - RELATED"/>
    <property type="match status" value="1"/>
</dbReference>
<dbReference type="PANTHER" id="PTHR13943:SF77">
    <property type="entry name" value="LRAT DOMAIN-CONTAINING PROTEIN"/>
    <property type="match status" value="1"/>
</dbReference>
<keyword evidence="2" id="KW-0378">Hydrolase</keyword>
<dbReference type="InterPro" id="IPR007053">
    <property type="entry name" value="LRAT_dom"/>
</dbReference>
<dbReference type="Pfam" id="PF04970">
    <property type="entry name" value="LRAT"/>
    <property type="match status" value="1"/>
</dbReference>
<evidence type="ECO:0000256" key="3">
    <source>
        <dbReference type="ARBA" id="ARBA00023098"/>
    </source>
</evidence>
<keyword evidence="1" id="KW-0808">Transferase</keyword>
<evidence type="ECO:0000256" key="2">
    <source>
        <dbReference type="ARBA" id="ARBA00022801"/>
    </source>
</evidence>
<sequence length="414" mass="47445">MENNIIMNPNFNIIEEEPEVWIEKRPAMGDHIRVNRGLYCHHGIYVSDNEVIHFTGKDGDSVLDWSKPEVITSDLDYFLKGDKLEVKEYTDDEIEDLYPVDHIVKYARACLGDKGYNLVFNNCEHFANTCTLGRFRSKQVENVFGVLFDKGPVVYGGKNMGLIRGGIDFVKGLFGRNRGGGSRSTINTTYNYEPDKVKIAEIEANAQIRLAELDKDRVELIKNSQIELLEFNANCEIAIEEAKARSLSSMAQSITNLQTQLNEVIAKRLAIIEKGSISIVKEIEGFYKELENQIDEDNYKYSLERMPKLLEILEQYEEGSTAHKLYTKRIQDDMQKQVDHYNLQIESVGKRQDQIIASFLKSKDTIIEQTNDMAQALIDNLQDQMKQNNQLSSPQSNKDNILKIENKNNKLLNE</sequence>
<accession>A0A6N3EUI2</accession>
<dbReference type="RefSeq" id="WP_024035604.1">
    <property type="nucleotide sequence ID" value="NZ_CACRUE010000039.1"/>
</dbReference>
<organism evidence="5">
    <name type="scientific">Intestinibacter bartlettii</name>
    <dbReference type="NCBI Taxonomy" id="261299"/>
    <lineage>
        <taxon>Bacteria</taxon>
        <taxon>Bacillati</taxon>
        <taxon>Bacillota</taxon>
        <taxon>Clostridia</taxon>
        <taxon>Peptostreptococcales</taxon>
        <taxon>Peptostreptococcaceae</taxon>
        <taxon>Intestinibacter</taxon>
    </lineage>
</organism>
<dbReference type="GO" id="GO:0008970">
    <property type="term" value="F:phospholipase A1 activity"/>
    <property type="evidence" value="ECO:0007669"/>
    <property type="project" value="TreeGrafter"/>
</dbReference>
<keyword evidence="3" id="KW-0443">Lipid metabolism</keyword>
<dbReference type="GO" id="GO:0016410">
    <property type="term" value="F:N-acyltransferase activity"/>
    <property type="evidence" value="ECO:0007669"/>
    <property type="project" value="TreeGrafter"/>
</dbReference>
<dbReference type="GO" id="GO:0004623">
    <property type="term" value="F:phospholipase A2 activity"/>
    <property type="evidence" value="ECO:0007669"/>
    <property type="project" value="TreeGrafter"/>
</dbReference>
<evidence type="ECO:0000313" key="5">
    <source>
        <dbReference type="EMBL" id="VYU44732.1"/>
    </source>
</evidence>
<dbReference type="GO" id="GO:0005737">
    <property type="term" value="C:cytoplasm"/>
    <property type="evidence" value="ECO:0007669"/>
    <property type="project" value="TreeGrafter"/>
</dbReference>
<name>A0A6N3EUI2_9FIRM</name>
<feature type="domain" description="LRAT" evidence="4">
    <location>
        <begin position="31"/>
        <end position="139"/>
    </location>
</feature>
<evidence type="ECO:0000259" key="4">
    <source>
        <dbReference type="PROSITE" id="PS51934"/>
    </source>
</evidence>
<reference evidence="5" key="1">
    <citation type="submission" date="2019-11" db="EMBL/GenBank/DDBJ databases">
        <authorList>
            <person name="Feng L."/>
        </authorList>
    </citation>
    <scope>NUCLEOTIDE SEQUENCE</scope>
    <source>
        <strain evidence="5">IbartlettiiLFYP30</strain>
    </source>
</reference>
<dbReference type="EMBL" id="CACRUE010000039">
    <property type="protein sequence ID" value="VYU44732.1"/>
    <property type="molecule type" value="Genomic_DNA"/>
</dbReference>
<dbReference type="PROSITE" id="PS51934">
    <property type="entry name" value="LRAT"/>
    <property type="match status" value="1"/>
</dbReference>
<dbReference type="GO" id="GO:0070292">
    <property type="term" value="P:N-acylphosphatidylethanolamine metabolic process"/>
    <property type="evidence" value="ECO:0007669"/>
    <property type="project" value="TreeGrafter"/>
</dbReference>
<dbReference type="AlphaFoldDB" id="A0A6N3EUI2"/>
<dbReference type="Gene3D" id="3.90.1720.10">
    <property type="entry name" value="endopeptidase domain like (from Nostoc punctiforme)"/>
    <property type="match status" value="1"/>
</dbReference>